<keyword evidence="11" id="KW-1185">Reference proteome</keyword>
<dbReference type="STRING" id="78915.A0A4P9XJR5"/>
<keyword evidence="4" id="KW-0547">Nucleotide-binding</keyword>
<dbReference type="SMART" id="SM00382">
    <property type="entry name" value="AAA"/>
    <property type="match status" value="1"/>
</dbReference>
<evidence type="ECO:0000256" key="3">
    <source>
        <dbReference type="ARBA" id="ARBA00022692"/>
    </source>
</evidence>
<dbReference type="Gene3D" id="3.40.50.300">
    <property type="entry name" value="P-loop containing nucleotide triphosphate hydrolases"/>
    <property type="match status" value="1"/>
</dbReference>
<dbReference type="GO" id="GO:0016020">
    <property type="term" value="C:membrane"/>
    <property type="evidence" value="ECO:0007669"/>
    <property type="project" value="UniProtKB-SubCell"/>
</dbReference>
<dbReference type="GO" id="GO:0005524">
    <property type="term" value="F:ATP binding"/>
    <property type="evidence" value="ECO:0007669"/>
    <property type="project" value="UniProtKB-KW"/>
</dbReference>
<protein>
    <submittedName>
        <fullName evidence="10">P-loop containing nucleoside triphosphate hydrolase protein</fullName>
    </submittedName>
</protein>
<reference evidence="11" key="1">
    <citation type="journal article" date="2018" name="Nat. Microbiol.">
        <title>Leveraging single-cell genomics to expand the fungal tree of life.</title>
        <authorList>
            <person name="Ahrendt S.R."/>
            <person name="Quandt C.A."/>
            <person name="Ciobanu D."/>
            <person name="Clum A."/>
            <person name="Salamov A."/>
            <person name="Andreopoulos B."/>
            <person name="Cheng J.F."/>
            <person name="Woyke T."/>
            <person name="Pelin A."/>
            <person name="Henrissat B."/>
            <person name="Reynolds N.K."/>
            <person name="Benny G.L."/>
            <person name="Smith M.E."/>
            <person name="James T.Y."/>
            <person name="Grigoriev I.V."/>
        </authorList>
    </citation>
    <scope>NUCLEOTIDE SEQUENCE [LARGE SCALE GENOMIC DNA]</scope>
    <source>
        <strain evidence="11">RSA 1356</strain>
    </source>
</reference>
<dbReference type="PANTHER" id="PTHR19229">
    <property type="entry name" value="ATP-BINDING CASSETTE TRANSPORTER SUBFAMILY A ABCA"/>
    <property type="match status" value="1"/>
</dbReference>
<proteinExistence type="predicted"/>
<feature type="domain" description="ABC transporter" evidence="9">
    <location>
        <begin position="165"/>
        <end position="401"/>
    </location>
</feature>
<keyword evidence="6 8" id="KW-1133">Transmembrane helix</keyword>
<dbReference type="InterPro" id="IPR026082">
    <property type="entry name" value="ABCA"/>
</dbReference>
<dbReference type="AlphaFoldDB" id="A0A4P9XJR5"/>
<dbReference type="InterPro" id="IPR003593">
    <property type="entry name" value="AAA+_ATPase"/>
</dbReference>
<dbReference type="SUPFAM" id="SSF52540">
    <property type="entry name" value="P-loop containing nucleoside triphosphate hydrolases"/>
    <property type="match status" value="1"/>
</dbReference>
<dbReference type="Proteomes" id="UP000271241">
    <property type="component" value="Unassembled WGS sequence"/>
</dbReference>
<gene>
    <name evidence="10" type="ORF">THASP1DRAFT_19017</name>
</gene>
<dbReference type="CDD" id="cd03263">
    <property type="entry name" value="ABC_subfamily_A"/>
    <property type="match status" value="1"/>
</dbReference>
<evidence type="ECO:0000256" key="1">
    <source>
        <dbReference type="ARBA" id="ARBA00004141"/>
    </source>
</evidence>
<dbReference type="EMBL" id="KZ992975">
    <property type="protein sequence ID" value="RKP06014.1"/>
    <property type="molecule type" value="Genomic_DNA"/>
</dbReference>
<dbReference type="GO" id="GO:0005319">
    <property type="term" value="F:lipid transporter activity"/>
    <property type="evidence" value="ECO:0007669"/>
    <property type="project" value="TreeGrafter"/>
</dbReference>
<dbReference type="PROSITE" id="PS50893">
    <property type="entry name" value="ABC_TRANSPORTER_2"/>
    <property type="match status" value="1"/>
</dbReference>
<accession>A0A4P9XJR5</accession>
<keyword evidence="10" id="KW-0378">Hydrolase</keyword>
<dbReference type="GO" id="GO:0016887">
    <property type="term" value="F:ATP hydrolysis activity"/>
    <property type="evidence" value="ECO:0007669"/>
    <property type="project" value="InterPro"/>
</dbReference>
<dbReference type="PROSITE" id="PS00211">
    <property type="entry name" value="ABC_TRANSPORTER_1"/>
    <property type="match status" value="1"/>
</dbReference>
<feature type="transmembrane region" description="Helical" evidence="8">
    <location>
        <begin position="6"/>
        <end position="24"/>
    </location>
</feature>
<evidence type="ECO:0000256" key="8">
    <source>
        <dbReference type="SAM" id="Phobius"/>
    </source>
</evidence>
<dbReference type="FunFam" id="3.40.50.300:FF:000665">
    <property type="entry name" value="ABC transporter A family member 2"/>
    <property type="match status" value="1"/>
</dbReference>
<evidence type="ECO:0000256" key="4">
    <source>
        <dbReference type="ARBA" id="ARBA00022741"/>
    </source>
</evidence>
<dbReference type="PANTHER" id="PTHR19229:SF205">
    <property type="entry name" value="ABC TRANSPORTER A FAMILY MEMBER 1-RELATED"/>
    <property type="match status" value="1"/>
</dbReference>
<evidence type="ECO:0000313" key="11">
    <source>
        <dbReference type="Proteomes" id="UP000271241"/>
    </source>
</evidence>
<evidence type="ECO:0000313" key="10">
    <source>
        <dbReference type="EMBL" id="RKP06014.1"/>
    </source>
</evidence>
<evidence type="ECO:0000256" key="6">
    <source>
        <dbReference type="ARBA" id="ARBA00022989"/>
    </source>
</evidence>
<keyword evidence="3 8" id="KW-0812">Transmembrane</keyword>
<dbReference type="Pfam" id="PF00005">
    <property type="entry name" value="ABC_tran"/>
    <property type="match status" value="1"/>
</dbReference>
<dbReference type="InterPro" id="IPR003439">
    <property type="entry name" value="ABC_transporter-like_ATP-bd"/>
</dbReference>
<keyword evidence="5" id="KW-0067">ATP-binding</keyword>
<sequence length="485" mass="54150">MPGKPVAGHTIAWVVGMFVPFFNFSQLYIDVTARSTGSTDPLTGRFVDGFGFRFIDLYKNPLVGGTSYGNLVLAPNTHLMFLILDMLFWSVLAWYLDNIVPNSYGYRRPLLFFLDSGYWGNRPSCRRALQKMAFAVSGRVPASRDDSDVIQERERALNLTKPTALRITNLTKRYTNGMVKQTSKLAVDNLCLASGKGQLVALLGQNGAGKTTTMSMLYGALQPTSGDAFIYGYSVHEDMDEIRHRMGVCPQHDILFDDLTASEHIRLYAGLKGVPLDAVDWLVRERLRDVRLTPAANTCTGAYSGGMKRRLSMIIATIGEPKIIIMDEPTTGMDPVNRRYVWSFIEKFKQGRVILLSTHLMEEAECLGDTVAVMSKGKLVAIGPSIRLKNKFGAGYRVSVACDEKPESSTHLREIVPRIVPAAKLHDETSNTLVYHVPSLTNLTNLIRYFEDNPHGLVHSWGITQTTLEEVFLHLVARSQRHKQT</sequence>
<dbReference type="InterPro" id="IPR027417">
    <property type="entry name" value="P-loop_NTPase"/>
</dbReference>
<dbReference type="GO" id="GO:0140359">
    <property type="term" value="F:ABC-type transporter activity"/>
    <property type="evidence" value="ECO:0007669"/>
    <property type="project" value="InterPro"/>
</dbReference>
<evidence type="ECO:0000256" key="2">
    <source>
        <dbReference type="ARBA" id="ARBA00022448"/>
    </source>
</evidence>
<evidence type="ECO:0000256" key="5">
    <source>
        <dbReference type="ARBA" id="ARBA00022840"/>
    </source>
</evidence>
<name>A0A4P9XJR5_9FUNG</name>
<evidence type="ECO:0000259" key="9">
    <source>
        <dbReference type="PROSITE" id="PS50893"/>
    </source>
</evidence>
<keyword evidence="2" id="KW-0813">Transport</keyword>
<comment type="subcellular location">
    <subcellularLocation>
        <location evidence="1">Membrane</location>
        <topology evidence="1">Multi-pass membrane protein</topology>
    </subcellularLocation>
</comment>
<evidence type="ECO:0000256" key="7">
    <source>
        <dbReference type="ARBA" id="ARBA00023136"/>
    </source>
</evidence>
<dbReference type="InterPro" id="IPR017871">
    <property type="entry name" value="ABC_transporter-like_CS"/>
</dbReference>
<dbReference type="OrthoDB" id="8061355at2759"/>
<organism evidence="10 11">
    <name type="scientific">Thamnocephalis sphaerospora</name>
    <dbReference type="NCBI Taxonomy" id="78915"/>
    <lineage>
        <taxon>Eukaryota</taxon>
        <taxon>Fungi</taxon>
        <taxon>Fungi incertae sedis</taxon>
        <taxon>Zoopagomycota</taxon>
        <taxon>Zoopagomycotina</taxon>
        <taxon>Zoopagomycetes</taxon>
        <taxon>Zoopagales</taxon>
        <taxon>Sigmoideomycetaceae</taxon>
        <taxon>Thamnocephalis</taxon>
    </lineage>
</organism>
<keyword evidence="7 8" id="KW-0472">Membrane</keyword>